<dbReference type="AlphaFoldDB" id="A0A545U2D2"/>
<dbReference type="Pfam" id="PF00534">
    <property type="entry name" value="Glycos_transf_1"/>
    <property type="match status" value="1"/>
</dbReference>
<dbReference type="EMBL" id="VHSH01000001">
    <property type="protein sequence ID" value="TQV83640.1"/>
    <property type="molecule type" value="Genomic_DNA"/>
</dbReference>
<comment type="caution">
    <text evidence="2">The sequence shown here is derived from an EMBL/GenBank/DDBJ whole genome shotgun (WGS) entry which is preliminary data.</text>
</comment>
<protein>
    <submittedName>
        <fullName evidence="2">Glycosyltransferase family 4 protein</fullName>
    </submittedName>
</protein>
<dbReference type="SUPFAM" id="SSF53756">
    <property type="entry name" value="UDP-Glycosyltransferase/glycogen phosphorylase"/>
    <property type="match status" value="1"/>
</dbReference>
<accession>A0A545U2D2</accession>
<sequence length="401" mass="44582">MSLQVLYITVQFPVPSETFAAVEVRALRTLGVDLSIATLKAKPEDAEQLNRERGLQDLKVDYASLGSLLQGLWLFFRHPKLSFLLLRTIFSSCGNNPVDLAKSLWLIPRSLQLFKKIERDSPDIVHLYWGHYTSLTGLLVHRYLPGVSVTQSFSAYDLHMSYGPSIVLGRALPLIFTLAEANVPLLADQGFDPKRISVVFHGIDTEAADKAPVAKHQGRVVLAERLIPEKCTADSLQALKRVYQAHPDMTVEILGDGPERERLEALTAELGLSDAVRFLGHVSHSQVYRSFSEAQVFLMMSNLAEERLPNAVKEAMQAQCLCVVSRTIGIEELIDDQKTGFVVEQGDIELAARRVSSGLENRDEWPALRAKAKSHIESNFSSSAAARQRIDAWEKLAANKP</sequence>
<name>A0A545U2D2_9PROT</name>
<dbReference type="InterPro" id="IPR050194">
    <property type="entry name" value="Glycosyltransferase_grp1"/>
</dbReference>
<evidence type="ECO:0000313" key="2">
    <source>
        <dbReference type="EMBL" id="TQV83640.1"/>
    </source>
</evidence>
<dbReference type="PANTHER" id="PTHR45947">
    <property type="entry name" value="SULFOQUINOVOSYL TRANSFERASE SQD2"/>
    <property type="match status" value="1"/>
</dbReference>
<keyword evidence="2" id="KW-0808">Transferase</keyword>
<dbReference type="PANTHER" id="PTHR45947:SF14">
    <property type="entry name" value="SLL1723 PROTEIN"/>
    <property type="match status" value="1"/>
</dbReference>
<dbReference type="RefSeq" id="WP_142894877.1">
    <property type="nucleotide sequence ID" value="NZ_ML660052.1"/>
</dbReference>
<gene>
    <name evidence="2" type="ORF">FKG95_03355</name>
</gene>
<evidence type="ECO:0000259" key="1">
    <source>
        <dbReference type="Pfam" id="PF00534"/>
    </source>
</evidence>
<proteinExistence type="predicted"/>
<evidence type="ECO:0000313" key="3">
    <source>
        <dbReference type="Proteomes" id="UP000315252"/>
    </source>
</evidence>
<dbReference type="InterPro" id="IPR001296">
    <property type="entry name" value="Glyco_trans_1"/>
</dbReference>
<dbReference type="OrthoDB" id="9793726at2"/>
<dbReference type="GO" id="GO:0016757">
    <property type="term" value="F:glycosyltransferase activity"/>
    <property type="evidence" value="ECO:0007669"/>
    <property type="project" value="InterPro"/>
</dbReference>
<feature type="domain" description="Glycosyl transferase family 1" evidence="1">
    <location>
        <begin position="212"/>
        <end position="372"/>
    </location>
</feature>
<organism evidence="2 3">
    <name type="scientific">Denitrobaculum tricleocarpae</name>
    <dbReference type="NCBI Taxonomy" id="2591009"/>
    <lineage>
        <taxon>Bacteria</taxon>
        <taxon>Pseudomonadati</taxon>
        <taxon>Pseudomonadota</taxon>
        <taxon>Alphaproteobacteria</taxon>
        <taxon>Rhodospirillales</taxon>
        <taxon>Rhodospirillaceae</taxon>
        <taxon>Denitrobaculum</taxon>
    </lineage>
</organism>
<dbReference type="Proteomes" id="UP000315252">
    <property type="component" value="Unassembled WGS sequence"/>
</dbReference>
<keyword evidence="3" id="KW-1185">Reference proteome</keyword>
<reference evidence="2 3" key="1">
    <citation type="submission" date="2019-06" db="EMBL/GenBank/DDBJ databases">
        <title>Whole genome sequence for Rhodospirillaceae sp. R148.</title>
        <authorList>
            <person name="Wang G."/>
        </authorList>
    </citation>
    <scope>NUCLEOTIDE SEQUENCE [LARGE SCALE GENOMIC DNA]</scope>
    <source>
        <strain evidence="2 3">R148</strain>
    </source>
</reference>
<dbReference type="Gene3D" id="3.40.50.2000">
    <property type="entry name" value="Glycogen Phosphorylase B"/>
    <property type="match status" value="2"/>
</dbReference>